<dbReference type="CDD" id="cd03316">
    <property type="entry name" value="MR_like"/>
    <property type="match status" value="1"/>
</dbReference>
<dbReference type="RefSeq" id="WP_066384178.1">
    <property type="nucleotide sequence ID" value="NZ_LTAZ01000011.1"/>
</dbReference>
<keyword evidence="4" id="KW-1185">Reference proteome</keyword>
<dbReference type="InterPro" id="IPR013341">
    <property type="entry name" value="Mandelate_racemase_N_dom"/>
</dbReference>
<dbReference type="SFLD" id="SFLDS00001">
    <property type="entry name" value="Enolase"/>
    <property type="match status" value="1"/>
</dbReference>
<reference evidence="3 4" key="1">
    <citation type="submission" date="2016-02" db="EMBL/GenBank/DDBJ databases">
        <title>Genome sequence of Halalkalicoccus paucihalophilus DSM 24557.</title>
        <authorList>
            <person name="Poehlein A."/>
            <person name="Daniel R."/>
        </authorList>
    </citation>
    <scope>NUCLEOTIDE SEQUENCE [LARGE SCALE GENOMIC DNA]</scope>
    <source>
        <strain evidence="3 4">DSM 24557</strain>
    </source>
</reference>
<proteinExistence type="predicted"/>
<gene>
    <name evidence="3" type="primary">xad_5</name>
    <name evidence="3" type="ORF">HAPAU_30260</name>
</gene>
<comment type="caution">
    <text evidence="3">The sequence shown here is derived from an EMBL/GenBank/DDBJ whole genome shotgun (WGS) entry which is preliminary data.</text>
</comment>
<dbReference type="AlphaFoldDB" id="A0A151ABG5"/>
<dbReference type="Gene3D" id="3.30.390.10">
    <property type="entry name" value="Enolase-like, N-terminal domain"/>
    <property type="match status" value="1"/>
</dbReference>
<keyword evidence="1 3" id="KW-0456">Lyase</keyword>
<dbReference type="Pfam" id="PF13378">
    <property type="entry name" value="MR_MLE_C"/>
    <property type="match status" value="1"/>
</dbReference>
<evidence type="ECO:0000313" key="4">
    <source>
        <dbReference type="Proteomes" id="UP000075321"/>
    </source>
</evidence>
<dbReference type="Proteomes" id="UP000075321">
    <property type="component" value="Unassembled WGS sequence"/>
</dbReference>
<protein>
    <submittedName>
        <fullName evidence="3">D-xylonate dehydratase</fullName>
        <ecNumber evidence="3">4.2.1.82</ecNumber>
    </submittedName>
</protein>
<dbReference type="InterPro" id="IPR029017">
    <property type="entry name" value="Enolase-like_N"/>
</dbReference>
<dbReference type="Pfam" id="PF02746">
    <property type="entry name" value="MR_MLE_N"/>
    <property type="match status" value="1"/>
</dbReference>
<dbReference type="SMART" id="SM00922">
    <property type="entry name" value="MR_MLE"/>
    <property type="match status" value="1"/>
</dbReference>
<dbReference type="Gene3D" id="3.20.20.120">
    <property type="entry name" value="Enolase-like C-terminal domain"/>
    <property type="match status" value="1"/>
</dbReference>
<dbReference type="InterPro" id="IPR034593">
    <property type="entry name" value="DgoD-like"/>
</dbReference>
<evidence type="ECO:0000313" key="3">
    <source>
        <dbReference type="EMBL" id="KYH24934.1"/>
    </source>
</evidence>
<dbReference type="EC" id="4.2.1.82" evidence="3"/>
<organism evidence="3 4">
    <name type="scientific">Halalkalicoccus paucihalophilus</name>
    <dbReference type="NCBI Taxonomy" id="1008153"/>
    <lineage>
        <taxon>Archaea</taxon>
        <taxon>Methanobacteriati</taxon>
        <taxon>Methanobacteriota</taxon>
        <taxon>Stenosarchaea group</taxon>
        <taxon>Halobacteria</taxon>
        <taxon>Halobacteriales</taxon>
        <taxon>Halococcaceae</taxon>
        <taxon>Halalkalicoccus</taxon>
    </lineage>
</organism>
<accession>A0A151ABG5</accession>
<name>A0A151ABG5_9EURY</name>
<dbReference type="SUPFAM" id="SSF54826">
    <property type="entry name" value="Enolase N-terminal domain-like"/>
    <property type="match status" value="1"/>
</dbReference>
<dbReference type="InterPro" id="IPR013342">
    <property type="entry name" value="Mandelate_racemase_C"/>
</dbReference>
<dbReference type="PANTHER" id="PTHR48080:SF2">
    <property type="entry name" value="D-GALACTONATE DEHYDRATASE"/>
    <property type="match status" value="1"/>
</dbReference>
<dbReference type="PATRIC" id="fig|1008153.3.peg.3133"/>
<dbReference type="EMBL" id="LTAZ01000011">
    <property type="protein sequence ID" value="KYH24934.1"/>
    <property type="molecule type" value="Genomic_DNA"/>
</dbReference>
<dbReference type="GO" id="GO:0050401">
    <property type="term" value="F:xylonate dehydratase activity"/>
    <property type="evidence" value="ECO:0007669"/>
    <property type="project" value="UniProtKB-EC"/>
</dbReference>
<feature type="domain" description="Mandelate racemase/muconate lactonizing enzyme C-terminal" evidence="2">
    <location>
        <begin position="158"/>
        <end position="270"/>
    </location>
</feature>
<evidence type="ECO:0000256" key="1">
    <source>
        <dbReference type="ARBA" id="ARBA00023239"/>
    </source>
</evidence>
<dbReference type="InterPro" id="IPR036849">
    <property type="entry name" value="Enolase-like_C_sf"/>
</dbReference>
<dbReference type="InterPro" id="IPR029065">
    <property type="entry name" value="Enolase_C-like"/>
</dbReference>
<dbReference type="SUPFAM" id="SSF51604">
    <property type="entry name" value="Enolase C-terminal domain-like"/>
    <property type="match status" value="1"/>
</dbReference>
<dbReference type="SFLD" id="SFLDG00179">
    <property type="entry name" value="mandelate_racemase"/>
    <property type="match status" value="1"/>
</dbReference>
<dbReference type="PANTHER" id="PTHR48080">
    <property type="entry name" value="D-GALACTONATE DEHYDRATASE-RELATED"/>
    <property type="match status" value="1"/>
</dbReference>
<evidence type="ECO:0000259" key="2">
    <source>
        <dbReference type="SMART" id="SM00922"/>
    </source>
</evidence>
<sequence>MRDYSKESQIRATERNVEITGLETCVIEGNFDWNIVEIHTDAGVIGIGESYRGGAIAELMHYIEDVLIGENPLDVERLFRLMVQELSGHGGTTGKVVTAASGIEIALWDTAGKLLGVPVYQLLGGKYRDAVRIYCDCHAGEAYSVEHGSTDYSDAYAPAAYAETAEEVIEQGFTALKFDLDTPIDNDPDPVNGRLSNAAIEHKVETVAAIRDAIGDRIDLAFDCHWDYNLESGKRLARKLEPYDLMWLEDVLPPENTRAQRELARSTSVPLATGENRFRVHEFAELISEFGVDILTPDTSTCGGLAETKAIANRAEEQYIPVSPHNVCSPIGTMANVHLGAAVPNFDVLEYHALEVDWWDDLLTRSDPLIEDGYIEVPEAPGLGVELDKDVAEPRNR</sequence>